<feature type="transmembrane region" description="Helical" evidence="1">
    <location>
        <begin position="15"/>
        <end position="35"/>
    </location>
</feature>
<reference evidence="2 4" key="2">
    <citation type="submission" date="2018-07" db="EMBL/GenBank/DDBJ databases">
        <title>Genomic Encyclopedia of Type Strains, Phase IV (KMG-IV): sequencing the most valuable type-strain genomes for metagenomic binning, comparative biology and taxonomic classification.</title>
        <authorList>
            <person name="Goeker M."/>
        </authorList>
    </citation>
    <scope>NUCLEOTIDE SEQUENCE [LARGE SCALE GENOMIC DNA]</scope>
    <source>
        <strain evidence="2 4">DSM 19728</strain>
    </source>
</reference>
<evidence type="ECO:0000313" key="2">
    <source>
        <dbReference type="EMBL" id="RDI58098.1"/>
    </source>
</evidence>
<gene>
    <name evidence="2" type="ORF">DFR66_10114</name>
    <name evidence="3" type="ORF">IQ02_00014</name>
</gene>
<dbReference type="EMBL" id="QQBA01000001">
    <property type="protein sequence ID" value="RDI58098.1"/>
    <property type="molecule type" value="Genomic_DNA"/>
</dbReference>
<reference evidence="3 5" key="1">
    <citation type="journal article" date="2015" name="Stand. Genomic Sci.">
        <title>Genomic Encyclopedia of Bacterial and Archaeal Type Strains, Phase III: the genomes of soil and plant-associated and newly described type strains.</title>
        <authorList>
            <person name="Whitman W.B."/>
            <person name="Woyke T."/>
            <person name="Klenk H.P."/>
            <person name="Zhou Y."/>
            <person name="Lilburn T.G."/>
            <person name="Beck B.J."/>
            <person name="De Vos P."/>
            <person name="Vandamme P."/>
            <person name="Eisen J.A."/>
            <person name="Garrity G."/>
            <person name="Hugenholtz P."/>
            <person name="Kyrpides N.C."/>
        </authorList>
    </citation>
    <scope>NUCLEOTIDE SEQUENCE [LARGE SCALE GENOMIC DNA]</scope>
    <source>
        <strain evidence="3 5">CGMCC 1.5380</strain>
    </source>
</reference>
<comment type="caution">
    <text evidence="3">The sequence shown here is derived from an EMBL/GenBank/DDBJ whole genome shotgun (WGS) entry which is preliminary data.</text>
</comment>
<keyword evidence="1" id="KW-0472">Membrane</keyword>
<keyword evidence="1" id="KW-0812">Transmembrane</keyword>
<sequence length="41" mass="4856">MNSTEKNRPVNFKNIIVNAAIFILVILIITFYVMCYHHIFN</sequence>
<reference evidence="3" key="3">
    <citation type="submission" date="2019-07" db="EMBL/GenBank/DDBJ databases">
        <authorList>
            <person name="Whitman W."/>
            <person name="Huntemann M."/>
            <person name="Clum A."/>
            <person name="Pillay M."/>
            <person name="Palaniappan K."/>
            <person name="Varghese N."/>
            <person name="Mikhailova N."/>
            <person name="Stamatis D."/>
            <person name="Reddy T."/>
            <person name="Daum C."/>
            <person name="Shapiro N."/>
            <person name="Ivanova N."/>
            <person name="Kyrpides N."/>
            <person name="Woyke T."/>
        </authorList>
    </citation>
    <scope>NUCLEOTIDE SEQUENCE</scope>
    <source>
        <strain evidence="3">CGMCC 1.5380</strain>
    </source>
</reference>
<dbReference type="AlphaFoldDB" id="A0A562Q559"/>
<name>A0A562Q559_9FLAO</name>
<organism evidence="3 5">
    <name type="scientific">Flavobacterium glaciei</name>
    <dbReference type="NCBI Taxonomy" id="386300"/>
    <lineage>
        <taxon>Bacteria</taxon>
        <taxon>Pseudomonadati</taxon>
        <taxon>Bacteroidota</taxon>
        <taxon>Flavobacteriia</taxon>
        <taxon>Flavobacteriales</taxon>
        <taxon>Flavobacteriaceae</taxon>
        <taxon>Flavobacterium</taxon>
    </lineage>
</organism>
<evidence type="ECO:0000256" key="1">
    <source>
        <dbReference type="SAM" id="Phobius"/>
    </source>
</evidence>
<protein>
    <submittedName>
        <fullName evidence="3">Uncharacterized protein</fullName>
    </submittedName>
</protein>
<dbReference type="Proteomes" id="UP000254518">
    <property type="component" value="Unassembled WGS sequence"/>
</dbReference>
<evidence type="ECO:0000313" key="3">
    <source>
        <dbReference type="EMBL" id="TWI51887.1"/>
    </source>
</evidence>
<keyword evidence="1" id="KW-1133">Transmembrane helix</keyword>
<evidence type="ECO:0000313" key="4">
    <source>
        <dbReference type="Proteomes" id="UP000254518"/>
    </source>
</evidence>
<dbReference type="Proteomes" id="UP000321392">
    <property type="component" value="Unassembled WGS sequence"/>
</dbReference>
<evidence type="ECO:0000313" key="5">
    <source>
        <dbReference type="Proteomes" id="UP000321392"/>
    </source>
</evidence>
<accession>A0A562Q559</accession>
<dbReference type="EMBL" id="VLKX01000001">
    <property type="protein sequence ID" value="TWI51887.1"/>
    <property type="molecule type" value="Genomic_DNA"/>
</dbReference>
<keyword evidence="4" id="KW-1185">Reference proteome</keyword>
<proteinExistence type="predicted"/>